<proteinExistence type="predicted"/>
<evidence type="ECO:0000256" key="1">
    <source>
        <dbReference type="SAM" id="MobiDB-lite"/>
    </source>
</evidence>
<evidence type="ECO:0000313" key="3">
    <source>
        <dbReference type="EMBL" id="RKP15284.1"/>
    </source>
</evidence>
<dbReference type="AlphaFoldDB" id="A0A4P9Y8Y4"/>
<evidence type="ECO:0000256" key="2">
    <source>
        <dbReference type="SAM" id="SignalP"/>
    </source>
</evidence>
<dbReference type="Proteomes" id="UP000267251">
    <property type="component" value="Unassembled WGS sequence"/>
</dbReference>
<protein>
    <submittedName>
        <fullName evidence="3">Uncharacterized protein</fullName>
    </submittedName>
</protein>
<feature type="compositionally biased region" description="Low complexity" evidence="1">
    <location>
        <begin position="45"/>
        <end position="187"/>
    </location>
</feature>
<organism evidence="3 4">
    <name type="scientific">Piptocephalis cylindrospora</name>
    <dbReference type="NCBI Taxonomy" id="1907219"/>
    <lineage>
        <taxon>Eukaryota</taxon>
        <taxon>Fungi</taxon>
        <taxon>Fungi incertae sedis</taxon>
        <taxon>Zoopagomycota</taxon>
        <taxon>Zoopagomycotina</taxon>
        <taxon>Zoopagomycetes</taxon>
        <taxon>Zoopagales</taxon>
        <taxon>Piptocephalidaceae</taxon>
        <taxon>Piptocephalis</taxon>
    </lineage>
</organism>
<sequence>MRHSLSMILIGAYVLSTIAFVHGQGGQQQQDQTPNSTSDTLNHLSSTQQNGSNGNSNQQGSSNGNFNQQVITNNNSDQQDGSNGDSNQQGGSNSDSNQQVITNNNSDQQDGSNGDSNQQGGSNSDSNQQQDGSNGDSNQQGGSNSDSNQQVITNNNSDQQNGSNGNSNQQTIPGQTGTTQTLTPPGIRKSDNPLVLSVGTNYTLRATIPGTNGVQGYLCLNSTSLQLAKEPARDTYGLVLRNQTYPSCIVSVFSYKPRGSARTTLFFPYAPGDAFIFASDVGYMSAYQRKKKSLFSINLGLSMDLDIKGTMDAASIGTSTGENCIGIRERAPFFYGSTNVTIGTPLTMNSCDQMTNSSWAIEPVVQVVPDDNPDDRSNAGQPITIHPPGTQNSPQSHTSGTQSSSQASAKLSALTAAFSPLAQQGAAPAYMCASATEAQLSSGSAVAGNGYYTPILRDHLEASCVLSLDPSSRVENAFTMSFSADKDKTPFWYLGTNMISIQKNPPAMSQSIISSQDWYVNGTGKALTFASTSAPGVCLSVSPQAKHHKSEEVTGADATTVFSTVDCGDTKAQWTATFSPKVAGSA</sequence>
<feature type="region of interest" description="Disordered" evidence="1">
    <location>
        <begin position="25"/>
        <end position="192"/>
    </location>
</feature>
<feature type="region of interest" description="Disordered" evidence="1">
    <location>
        <begin position="368"/>
        <end position="406"/>
    </location>
</feature>
<accession>A0A4P9Y8Y4</accession>
<feature type="compositionally biased region" description="Polar residues" evidence="1">
    <location>
        <begin position="33"/>
        <end position="44"/>
    </location>
</feature>
<feature type="signal peptide" evidence="2">
    <location>
        <begin position="1"/>
        <end position="23"/>
    </location>
</feature>
<dbReference type="EMBL" id="KZ987743">
    <property type="protein sequence ID" value="RKP15284.1"/>
    <property type="molecule type" value="Genomic_DNA"/>
</dbReference>
<keyword evidence="2" id="KW-0732">Signal</keyword>
<feature type="compositionally biased region" description="Low complexity" evidence="1">
    <location>
        <begin position="393"/>
        <end position="406"/>
    </location>
</feature>
<dbReference type="OrthoDB" id="10465586at2759"/>
<keyword evidence="4" id="KW-1185">Reference proteome</keyword>
<evidence type="ECO:0000313" key="4">
    <source>
        <dbReference type="Proteomes" id="UP000267251"/>
    </source>
</evidence>
<feature type="chain" id="PRO_5020983239" evidence="2">
    <location>
        <begin position="24"/>
        <end position="586"/>
    </location>
</feature>
<gene>
    <name evidence="3" type="ORF">BJ684DRAFT_14455</name>
</gene>
<reference evidence="4" key="1">
    <citation type="journal article" date="2018" name="Nat. Microbiol.">
        <title>Leveraging single-cell genomics to expand the fungal tree of life.</title>
        <authorList>
            <person name="Ahrendt S.R."/>
            <person name="Quandt C.A."/>
            <person name="Ciobanu D."/>
            <person name="Clum A."/>
            <person name="Salamov A."/>
            <person name="Andreopoulos B."/>
            <person name="Cheng J.F."/>
            <person name="Woyke T."/>
            <person name="Pelin A."/>
            <person name="Henrissat B."/>
            <person name="Reynolds N.K."/>
            <person name="Benny G.L."/>
            <person name="Smith M.E."/>
            <person name="James T.Y."/>
            <person name="Grigoriev I.V."/>
        </authorList>
    </citation>
    <scope>NUCLEOTIDE SEQUENCE [LARGE SCALE GENOMIC DNA]</scope>
</reference>
<name>A0A4P9Y8Y4_9FUNG</name>